<feature type="non-terminal residue" evidence="3">
    <location>
        <position position="1"/>
    </location>
</feature>
<dbReference type="GO" id="GO:0005509">
    <property type="term" value="F:calcium ion binding"/>
    <property type="evidence" value="ECO:0007669"/>
    <property type="project" value="InterPro"/>
</dbReference>
<name>K0TBL3_THAOC</name>
<evidence type="ECO:0000313" key="4">
    <source>
        <dbReference type="Proteomes" id="UP000266841"/>
    </source>
</evidence>
<protein>
    <recommendedName>
        <fullName evidence="2">EF-hand domain-containing protein</fullName>
    </recommendedName>
</protein>
<dbReference type="OrthoDB" id="26525at2759"/>
<dbReference type="EMBL" id="AGNL01008009">
    <property type="protein sequence ID" value="EJK70821.1"/>
    <property type="molecule type" value="Genomic_DNA"/>
</dbReference>
<evidence type="ECO:0000313" key="3">
    <source>
        <dbReference type="EMBL" id="EJK70821.1"/>
    </source>
</evidence>
<dbReference type="PROSITE" id="PS50222">
    <property type="entry name" value="EF_HAND_2"/>
    <property type="match status" value="2"/>
</dbReference>
<dbReference type="Proteomes" id="UP000266841">
    <property type="component" value="Unassembled WGS sequence"/>
</dbReference>
<reference evidence="3 4" key="1">
    <citation type="journal article" date="2012" name="Genome Biol.">
        <title>Genome and low-iron response of an oceanic diatom adapted to chronic iron limitation.</title>
        <authorList>
            <person name="Lommer M."/>
            <person name="Specht M."/>
            <person name="Roy A.S."/>
            <person name="Kraemer L."/>
            <person name="Andreson R."/>
            <person name="Gutowska M.A."/>
            <person name="Wolf J."/>
            <person name="Bergner S.V."/>
            <person name="Schilhabel M.B."/>
            <person name="Klostermeier U.C."/>
            <person name="Beiko R.G."/>
            <person name="Rosenstiel P."/>
            <person name="Hippler M."/>
            <person name="Laroche J."/>
        </authorList>
    </citation>
    <scope>NUCLEOTIDE SEQUENCE [LARGE SCALE GENOMIC DNA]</scope>
    <source>
        <strain evidence="3 4">CCMP1005</strain>
    </source>
</reference>
<dbReference type="InterPro" id="IPR002048">
    <property type="entry name" value="EF_hand_dom"/>
</dbReference>
<dbReference type="PROSITE" id="PS00018">
    <property type="entry name" value="EF_HAND_1"/>
    <property type="match status" value="1"/>
</dbReference>
<dbReference type="Pfam" id="PF13499">
    <property type="entry name" value="EF-hand_7"/>
    <property type="match status" value="1"/>
</dbReference>
<dbReference type="AlphaFoldDB" id="K0TBL3"/>
<dbReference type="SUPFAM" id="SSF47473">
    <property type="entry name" value="EF-hand"/>
    <property type="match status" value="1"/>
</dbReference>
<accession>K0TBL3</accession>
<evidence type="ECO:0000259" key="2">
    <source>
        <dbReference type="PROSITE" id="PS50222"/>
    </source>
</evidence>
<evidence type="ECO:0000256" key="1">
    <source>
        <dbReference type="ARBA" id="ARBA00022837"/>
    </source>
</evidence>
<keyword evidence="1" id="KW-0106">Calcium</keyword>
<proteinExistence type="predicted"/>
<organism evidence="3 4">
    <name type="scientific">Thalassiosira oceanica</name>
    <name type="common">Marine diatom</name>
    <dbReference type="NCBI Taxonomy" id="159749"/>
    <lineage>
        <taxon>Eukaryota</taxon>
        <taxon>Sar</taxon>
        <taxon>Stramenopiles</taxon>
        <taxon>Ochrophyta</taxon>
        <taxon>Bacillariophyta</taxon>
        <taxon>Coscinodiscophyceae</taxon>
        <taxon>Thalassiosirophycidae</taxon>
        <taxon>Thalassiosirales</taxon>
        <taxon>Thalassiosiraceae</taxon>
        <taxon>Thalassiosira</taxon>
    </lineage>
</organism>
<dbReference type="InterPro" id="IPR018247">
    <property type="entry name" value="EF_Hand_1_Ca_BS"/>
</dbReference>
<feature type="domain" description="EF-hand" evidence="2">
    <location>
        <begin position="24"/>
        <end position="59"/>
    </location>
</feature>
<feature type="domain" description="EF-hand" evidence="2">
    <location>
        <begin position="1"/>
        <end position="22"/>
    </location>
</feature>
<comment type="caution">
    <text evidence="3">The sequence shown here is derived from an EMBL/GenBank/DDBJ whole genome shotgun (WGS) entry which is preliminary data.</text>
</comment>
<dbReference type="InterPro" id="IPR011992">
    <property type="entry name" value="EF-hand-dom_pair"/>
</dbReference>
<gene>
    <name evidence="3" type="ORF">THAOC_07791</name>
</gene>
<keyword evidence="4" id="KW-1185">Reference proteome</keyword>
<sequence length="76" mass="8360">ADNSGYLDKEEVATALSYLGFSWLGPKQVDKIFARADENGDNEISIDEFMVEAPKTLKVNLIKLAKKNGNDLGMLV</sequence>
<dbReference type="CDD" id="cd00051">
    <property type="entry name" value="EFh"/>
    <property type="match status" value="1"/>
</dbReference>
<dbReference type="Gene3D" id="1.10.238.10">
    <property type="entry name" value="EF-hand"/>
    <property type="match status" value="1"/>
</dbReference>